<dbReference type="InterPro" id="IPR012699">
    <property type="entry name" value="PhnN"/>
</dbReference>
<evidence type="ECO:0000256" key="2">
    <source>
        <dbReference type="ARBA" id="ARBA00005069"/>
    </source>
</evidence>
<protein>
    <recommendedName>
        <fullName evidence="6">Ribose 1,5-bisphosphate phosphokinase PhnN</fullName>
        <ecNumber evidence="6">2.7.4.23</ecNumber>
    </recommendedName>
    <alternativeName>
        <fullName evidence="6">Ribose 1,5-bisphosphokinase</fullName>
    </alternativeName>
</protein>
<gene>
    <name evidence="6 8" type="primary">phnN</name>
    <name evidence="8" type="ORF">DRV85_09370</name>
</gene>
<dbReference type="EMBL" id="QNTQ01000006">
    <property type="protein sequence ID" value="RBI85914.1"/>
    <property type="molecule type" value="Genomic_DNA"/>
</dbReference>
<dbReference type="AlphaFoldDB" id="A0A365UAC9"/>
<dbReference type="GO" id="GO:0006015">
    <property type="term" value="P:5-phosphoribose 1-diphosphate biosynthetic process"/>
    <property type="evidence" value="ECO:0007669"/>
    <property type="project" value="UniProtKB-UniRule"/>
</dbReference>
<comment type="pathway">
    <text evidence="2 6">Metabolic intermediate biosynthesis; 5-phospho-alpha-D-ribose 1-diphosphate biosynthesis; 5-phospho-alpha-D-ribose 1-diphosphate from D-ribose 5-phosphate (route II): step 3/3.</text>
</comment>
<dbReference type="GO" id="GO:0019634">
    <property type="term" value="P:organic phosphonate metabolic process"/>
    <property type="evidence" value="ECO:0007669"/>
    <property type="project" value="UniProtKB-UniRule"/>
</dbReference>
<evidence type="ECO:0000256" key="3">
    <source>
        <dbReference type="ARBA" id="ARBA00022679"/>
    </source>
</evidence>
<proteinExistence type="inferred from homology"/>
<accession>A0A365UAC9</accession>
<keyword evidence="5 6" id="KW-0067">ATP-binding</keyword>
<evidence type="ECO:0000256" key="5">
    <source>
        <dbReference type="ARBA" id="ARBA00022840"/>
    </source>
</evidence>
<evidence type="ECO:0000313" key="9">
    <source>
        <dbReference type="Proteomes" id="UP000253370"/>
    </source>
</evidence>
<evidence type="ECO:0000256" key="1">
    <source>
        <dbReference type="ARBA" id="ARBA00000373"/>
    </source>
</evidence>
<keyword evidence="4 6" id="KW-0547">Nucleotide-binding</keyword>
<dbReference type="HAMAP" id="MF_00836">
    <property type="entry name" value="PhnN"/>
    <property type="match status" value="1"/>
</dbReference>
<sequence>MSGRVIAVVGPSGVGKDTVMAAMAARMPELHLVRRVVTRPASGTEPFEAVSDADFARREAGGAFALSWRAHGLSYGLPWTELAALEEGRDALANLSRRALLPAQARFAGLRVLALEAPAEVLARRLAGRGRETAGQIAARLAREAPLPEGLDVARIENSGTVAEAAEAALAALYPERALS</sequence>
<comment type="catalytic activity">
    <reaction evidence="1 6">
        <text>alpha-D-ribose 1,5-bisphosphate + ATP = 5-phospho-alpha-D-ribose 1-diphosphate + ADP</text>
        <dbReference type="Rhea" id="RHEA:20109"/>
        <dbReference type="ChEBI" id="CHEBI:30616"/>
        <dbReference type="ChEBI" id="CHEBI:58017"/>
        <dbReference type="ChEBI" id="CHEBI:68688"/>
        <dbReference type="ChEBI" id="CHEBI:456216"/>
        <dbReference type="EC" id="2.7.4.23"/>
    </reaction>
</comment>
<evidence type="ECO:0000259" key="7">
    <source>
        <dbReference type="SMART" id="SM00072"/>
    </source>
</evidence>
<comment type="function">
    <text evidence="6">Catalyzes the phosphorylation of ribose 1,5-bisphosphate to 5-phospho-D-ribosyl alpha-1-diphosphate (PRPP).</text>
</comment>
<evidence type="ECO:0000256" key="6">
    <source>
        <dbReference type="HAMAP-Rule" id="MF_00836"/>
    </source>
</evidence>
<keyword evidence="8" id="KW-0418">Kinase</keyword>
<dbReference type="NCBIfam" id="TIGR02322">
    <property type="entry name" value="phosphon_PhnN"/>
    <property type="match status" value="1"/>
</dbReference>
<dbReference type="OrthoDB" id="341217at2"/>
<comment type="caution">
    <text evidence="8">The sequence shown here is derived from an EMBL/GenBank/DDBJ whole genome shotgun (WGS) entry which is preliminary data.</text>
</comment>
<dbReference type="EC" id="2.7.4.23" evidence="6"/>
<comment type="similarity">
    <text evidence="6">Belongs to the ribose 1,5-bisphosphokinase family.</text>
</comment>
<feature type="binding site" evidence="6">
    <location>
        <begin position="10"/>
        <end position="17"/>
    </location>
    <ligand>
        <name>ATP</name>
        <dbReference type="ChEBI" id="CHEBI:30616"/>
    </ligand>
</feature>
<dbReference type="GO" id="GO:0005524">
    <property type="term" value="F:ATP binding"/>
    <property type="evidence" value="ECO:0007669"/>
    <property type="project" value="UniProtKB-KW"/>
</dbReference>
<dbReference type="Gene3D" id="3.40.50.300">
    <property type="entry name" value="P-loop containing nucleotide triphosphate hydrolases"/>
    <property type="match status" value="1"/>
</dbReference>
<reference evidence="8 9" key="1">
    <citation type="submission" date="2018-07" db="EMBL/GenBank/DDBJ databases">
        <title>Rhodosalinus sp. strain E84T genomic sequence and assembly.</title>
        <authorList>
            <person name="Liu Z.-W."/>
            <person name="Lu D.-C."/>
        </authorList>
    </citation>
    <scope>NUCLEOTIDE SEQUENCE [LARGE SCALE GENOMIC DNA]</scope>
    <source>
        <strain evidence="8 9">E84</strain>
    </source>
</reference>
<dbReference type="SUPFAM" id="SSF52540">
    <property type="entry name" value="P-loop containing nucleoside triphosphate hydrolases"/>
    <property type="match status" value="1"/>
</dbReference>
<dbReference type="SMART" id="SM00072">
    <property type="entry name" value="GuKc"/>
    <property type="match status" value="1"/>
</dbReference>
<dbReference type="Proteomes" id="UP000253370">
    <property type="component" value="Unassembled WGS sequence"/>
</dbReference>
<dbReference type="RefSeq" id="WP_113289173.1">
    <property type="nucleotide sequence ID" value="NZ_QNTQ01000006.1"/>
</dbReference>
<keyword evidence="3 6" id="KW-0808">Transferase</keyword>
<feature type="domain" description="Guanylate kinase/L-type calcium channel beta subunit" evidence="7">
    <location>
        <begin position="2"/>
        <end position="173"/>
    </location>
</feature>
<dbReference type="GO" id="GO:0033863">
    <property type="term" value="F:ribose 1,5-bisphosphate phosphokinase activity"/>
    <property type="evidence" value="ECO:0007669"/>
    <property type="project" value="UniProtKB-UniRule"/>
</dbReference>
<keyword evidence="9" id="KW-1185">Reference proteome</keyword>
<name>A0A365UAC9_9RHOB</name>
<dbReference type="InterPro" id="IPR027417">
    <property type="entry name" value="P-loop_NTPase"/>
</dbReference>
<dbReference type="InterPro" id="IPR008145">
    <property type="entry name" value="GK/Ca_channel_bsu"/>
</dbReference>
<evidence type="ECO:0000256" key="4">
    <source>
        <dbReference type="ARBA" id="ARBA00022741"/>
    </source>
</evidence>
<dbReference type="UniPathway" id="UPA00087">
    <property type="reaction ID" value="UER00175"/>
</dbReference>
<organism evidence="8 9">
    <name type="scientific">Rhodosalinus halophilus</name>
    <dbReference type="NCBI Taxonomy" id="2259333"/>
    <lineage>
        <taxon>Bacteria</taxon>
        <taxon>Pseudomonadati</taxon>
        <taxon>Pseudomonadota</taxon>
        <taxon>Alphaproteobacteria</taxon>
        <taxon>Rhodobacterales</taxon>
        <taxon>Paracoccaceae</taxon>
        <taxon>Rhodosalinus</taxon>
    </lineage>
</organism>
<evidence type="ECO:0000313" key="8">
    <source>
        <dbReference type="EMBL" id="RBI85914.1"/>
    </source>
</evidence>